<keyword evidence="2" id="KW-1185">Reference proteome</keyword>
<name>A0A1H4YVF9_9ACTN</name>
<sequence>MKAGPFYANIYSSVSHPDSYYNSSCRCWLLSVKLDRLNGADDSDSESTYWFPGKVPPPRVSGLLWSSSLTEGKPVDYHAYALGTKGSSRVSTVKWFQGASLVQSTSAPVVVGAADTVFTFIPPAPGSYRAELSHDGGVLKTTSFEVKADPNKPVPVPPAPVVTPISIGKKPPVIKGKAVVGKRLKVNLGTLAHSQVRVRYQWYVNGRKIKKATRAAYTVLRQDAGKKLKVRLVASKSGAQPLTYITKAVNVKRAS</sequence>
<reference evidence="2" key="1">
    <citation type="submission" date="2016-10" db="EMBL/GenBank/DDBJ databases">
        <authorList>
            <person name="Varghese N."/>
            <person name="Submissions S."/>
        </authorList>
    </citation>
    <scope>NUCLEOTIDE SEQUENCE [LARGE SCALE GENOMIC DNA]</scope>
    <source>
        <strain evidence="2">DSM 22017</strain>
    </source>
</reference>
<protein>
    <recommendedName>
        <fullName evidence="3">Ig-like domain-containing protein</fullName>
    </recommendedName>
</protein>
<dbReference type="OrthoDB" id="3771655at2"/>
<dbReference type="STRING" id="402596.SAMN04489844_3929"/>
<dbReference type="EMBL" id="FNRT01000002">
    <property type="protein sequence ID" value="SED21338.1"/>
    <property type="molecule type" value="Genomic_DNA"/>
</dbReference>
<accession>A0A1H4YVF9</accession>
<organism evidence="1 2">
    <name type="scientific">Nocardioides exalbidus</name>
    <dbReference type="NCBI Taxonomy" id="402596"/>
    <lineage>
        <taxon>Bacteria</taxon>
        <taxon>Bacillati</taxon>
        <taxon>Actinomycetota</taxon>
        <taxon>Actinomycetes</taxon>
        <taxon>Propionibacteriales</taxon>
        <taxon>Nocardioidaceae</taxon>
        <taxon>Nocardioides</taxon>
    </lineage>
</organism>
<evidence type="ECO:0008006" key="3">
    <source>
        <dbReference type="Google" id="ProtNLM"/>
    </source>
</evidence>
<dbReference type="Gene3D" id="2.60.40.2700">
    <property type="match status" value="1"/>
</dbReference>
<dbReference type="Proteomes" id="UP000198742">
    <property type="component" value="Unassembled WGS sequence"/>
</dbReference>
<proteinExistence type="predicted"/>
<dbReference type="AlphaFoldDB" id="A0A1H4YVF9"/>
<evidence type="ECO:0000313" key="1">
    <source>
        <dbReference type="EMBL" id="SED21338.1"/>
    </source>
</evidence>
<evidence type="ECO:0000313" key="2">
    <source>
        <dbReference type="Proteomes" id="UP000198742"/>
    </source>
</evidence>
<dbReference type="RefSeq" id="WP_139306635.1">
    <property type="nucleotide sequence ID" value="NZ_FNRT01000002.1"/>
</dbReference>
<gene>
    <name evidence="1" type="ORF">SAMN04489844_3929</name>
</gene>